<gene>
    <name evidence="1" type="ORF">L9F63_016040</name>
</gene>
<keyword evidence="2" id="KW-1185">Reference proteome</keyword>
<comment type="caution">
    <text evidence="1">The sequence shown here is derived from an EMBL/GenBank/DDBJ whole genome shotgun (WGS) entry which is preliminary data.</text>
</comment>
<dbReference type="Proteomes" id="UP001233999">
    <property type="component" value="Unassembled WGS sequence"/>
</dbReference>
<reference evidence="1" key="1">
    <citation type="journal article" date="2023" name="IScience">
        <title>Live-bearing cockroach genome reveals convergent evolutionary mechanisms linked to viviparity in insects and beyond.</title>
        <authorList>
            <person name="Fouks B."/>
            <person name="Harrison M.C."/>
            <person name="Mikhailova A.A."/>
            <person name="Marchal E."/>
            <person name="English S."/>
            <person name="Carruthers M."/>
            <person name="Jennings E.C."/>
            <person name="Chiamaka E.L."/>
            <person name="Frigard R.A."/>
            <person name="Pippel M."/>
            <person name="Attardo G.M."/>
            <person name="Benoit J.B."/>
            <person name="Bornberg-Bauer E."/>
            <person name="Tobe S.S."/>
        </authorList>
    </citation>
    <scope>NUCLEOTIDE SEQUENCE</scope>
    <source>
        <strain evidence="1">Stay&amp;Tobe</strain>
    </source>
</reference>
<proteinExistence type="predicted"/>
<dbReference type="EMBL" id="JASPKZ010004177">
    <property type="protein sequence ID" value="KAJ9590942.1"/>
    <property type="molecule type" value="Genomic_DNA"/>
</dbReference>
<accession>A0AAD8A398</accession>
<reference evidence="1" key="2">
    <citation type="submission" date="2023-05" db="EMBL/GenBank/DDBJ databases">
        <authorList>
            <person name="Fouks B."/>
        </authorList>
    </citation>
    <scope>NUCLEOTIDE SEQUENCE</scope>
    <source>
        <strain evidence="1">Stay&amp;Tobe</strain>
        <tissue evidence="1">Testes</tissue>
    </source>
</reference>
<name>A0AAD8A398_DIPPU</name>
<evidence type="ECO:0000313" key="1">
    <source>
        <dbReference type="EMBL" id="KAJ9590942.1"/>
    </source>
</evidence>
<dbReference type="AlphaFoldDB" id="A0AAD8A398"/>
<protein>
    <submittedName>
        <fullName evidence="1">Uncharacterized protein</fullName>
    </submittedName>
</protein>
<evidence type="ECO:0000313" key="2">
    <source>
        <dbReference type="Proteomes" id="UP001233999"/>
    </source>
</evidence>
<sequence>MITDGVEDSFVGQNPTVATHHHHSLISTGELKLPTTNSKGFSPQSFVTTSKHTGNVPTLQTSPYELQVAPSSTTSFLPKSDNLQVNLPQHEPSLYTPTISAGITGAASQLPFTSSQPVGEKYSSEFQREHPVFTPPPIATVSSISGVEDSFGWSESFSYHTSSS</sequence>
<organism evidence="1 2">
    <name type="scientific">Diploptera punctata</name>
    <name type="common">Pacific beetle cockroach</name>
    <dbReference type="NCBI Taxonomy" id="6984"/>
    <lineage>
        <taxon>Eukaryota</taxon>
        <taxon>Metazoa</taxon>
        <taxon>Ecdysozoa</taxon>
        <taxon>Arthropoda</taxon>
        <taxon>Hexapoda</taxon>
        <taxon>Insecta</taxon>
        <taxon>Pterygota</taxon>
        <taxon>Neoptera</taxon>
        <taxon>Polyneoptera</taxon>
        <taxon>Dictyoptera</taxon>
        <taxon>Blattodea</taxon>
        <taxon>Blaberoidea</taxon>
        <taxon>Blaberidae</taxon>
        <taxon>Diplopterinae</taxon>
        <taxon>Diploptera</taxon>
    </lineage>
</organism>